<evidence type="ECO:0000313" key="2">
    <source>
        <dbReference type="EMBL" id="SKB03269.1"/>
    </source>
</evidence>
<sequence>MKKGLSLLLSIILMVGVIMPSAVFADDVINEKLGVPIVVYGANLSESEKASVKKDLNVAGEAEVEELTVDGNDLIKYIPGGDRNARMYSSAKITRQEEGEGLVINIVTPDNITQVTADMYATAMLTAGIEDAVVEVASPKKVSGHSALVGIYKAYEVTGEVLDTERTDTANDELNLATKLSEKAGVDKDEVAQLLTDIKKQIAEQKPATKEDVEKIVNEQLKKLNIQLSDADRQLLIDLMDRISKLDIDFSKLNEQLTDMASKIKDKLGDIDPSFWEKVKEFFRNMADSLKSLFS</sequence>
<dbReference type="Proteomes" id="UP000190042">
    <property type="component" value="Unassembled WGS sequence"/>
</dbReference>
<evidence type="ECO:0000313" key="3">
    <source>
        <dbReference type="Proteomes" id="UP000190042"/>
    </source>
</evidence>
<feature type="signal peptide" evidence="1">
    <location>
        <begin position="1"/>
        <end position="25"/>
    </location>
</feature>
<dbReference type="Pfam" id="PF06207">
    <property type="entry name" value="DUF1002"/>
    <property type="match status" value="1"/>
</dbReference>
<keyword evidence="1" id="KW-0732">Signal</keyword>
<feature type="chain" id="PRO_5012007137" evidence="1">
    <location>
        <begin position="26"/>
        <end position="295"/>
    </location>
</feature>
<evidence type="ECO:0000256" key="1">
    <source>
        <dbReference type="SAM" id="SignalP"/>
    </source>
</evidence>
<reference evidence="3" key="1">
    <citation type="submission" date="2017-02" db="EMBL/GenBank/DDBJ databases">
        <authorList>
            <person name="Varghese N."/>
            <person name="Submissions S."/>
        </authorList>
    </citation>
    <scope>NUCLEOTIDE SEQUENCE [LARGE SCALE GENOMIC DNA]</scope>
    <source>
        <strain evidence="3">DSM 23966</strain>
    </source>
</reference>
<dbReference type="RefSeq" id="WP_078818269.1">
    <property type="nucleotide sequence ID" value="NZ_FUYJ01000007.1"/>
</dbReference>
<keyword evidence="3" id="KW-1185">Reference proteome</keyword>
<organism evidence="2 3">
    <name type="scientific">Sporosarcina newyorkensis</name>
    <dbReference type="NCBI Taxonomy" id="759851"/>
    <lineage>
        <taxon>Bacteria</taxon>
        <taxon>Bacillati</taxon>
        <taxon>Bacillota</taxon>
        <taxon>Bacilli</taxon>
        <taxon>Bacillales</taxon>
        <taxon>Caryophanaceae</taxon>
        <taxon>Sporosarcina</taxon>
    </lineage>
</organism>
<proteinExistence type="predicted"/>
<gene>
    <name evidence="2" type="ORF">SAMN04244570_3141</name>
</gene>
<dbReference type="InterPro" id="IPR009343">
    <property type="entry name" value="DUF1002"/>
</dbReference>
<name>A0A1T4YN86_9BACL</name>
<dbReference type="EMBL" id="FUYJ01000007">
    <property type="protein sequence ID" value="SKB03269.1"/>
    <property type="molecule type" value="Genomic_DNA"/>
</dbReference>
<accession>A0A1T4YN86</accession>
<dbReference type="AlphaFoldDB" id="A0A1T4YN86"/>
<protein>
    <submittedName>
        <fullName evidence="2">Uncharacterized protein YpuA, DUF1002 family</fullName>
    </submittedName>
</protein>